<protein>
    <submittedName>
        <fullName evidence="2">Uncharacterized protein</fullName>
    </submittedName>
</protein>
<feature type="transmembrane region" description="Helical" evidence="1">
    <location>
        <begin position="20"/>
        <end position="42"/>
    </location>
</feature>
<dbReference type="AlphaFoldDB" id="A0AAN6YTM9"/>
<comment type="caution">
    <text evidence="2">The sequence shown here is derived from an EMBL/GenBank/DDBJ whole genome shotgun (WGS) entry which is preliminary data.</text>
</comment>
<sequence length="61" mass="6979">MTNKKGNNERFLQDFEATDFGIPGIIFLIFMFLFSLLSSALFRLLGFRLGRISSGFSYVCM</sequence>
<proteinExistence type="predicted"/>
<dbReference type="EMBL" id="MU853338">
    <property type="protein sequence ID" value="KAK4113705.1"/>
    <property type="molecule type" value="Genomic_DNA"/>
</dbReference>
<keyword evidence="1" id="KW-0472">Membrane</keyword>
<dbReference type="Proteomes" id="UP001302812">
    <property type="component" value="Unassembled WGS sequence"/>
</dbReference>
<keyword evidence="1" id="KW-0812">Transmembrane</keyword>
<accession>A0AAN6YTM9</accession>
<evidence type="ECO:0000313" key="3">
    <source>
        <dbReference type="Proteomes" id="UP001302812"/>
    </source>
</evidence>
<reference evidence="2" key="1">
    <citation type="journal article" date="2023" name="Mol. Phylogenet. Evol.">
        <title>Genome-scale phylogeny and comparative genomics of the fungal order Sordariales.</title>
        <authorList>
            <person name="Hensen N."/>
            <person name="Bonometti L."/>
            <person name="Westerberg I."/>
            <person name="Brannstrom I.O."/>
            <person name="Guillou S."/>
            <person name="Cros-Aarteil S."/>
            <person name="Calhoun S."/>
            <person name="Haridas S."/>
            <person name="Kuo A."/>
            <person name="Mondo S."/>
            <person name="Pangilinan J."/>
            <person name="Riley R."/>
            <person name="LaButti K."/>
            <person name="Andreopoulos B."/>
            <person name="Lipzen A."/>
            <person name="Chen C."/>
            <person name="Yan M."/>
            <person name="Daum C."/>
            <person name="Ng V."/>
            <person name="Clum A."/>
            <person name="Steindorff A."/>
            <person name="Ohm R.A."/>
            <person name="Martin F."/>
            <person name="Silar P."/>
            <person name="Natvig D.O."/>
            <person name="Lalanne C."/>
            <person name="Gautier V."/>
            <person name="Ament-Velasquez S.L."/>
            <person name="Kruys A."/>
            <person name="Hutchinson M.I."/>
            <person name="Powell A.J."/>
            <person name="Barry K."/>
            <person name="Miller A.N."/>
            <person name="Grigoriev I.V."/>
            <person name="Debuchy R."/>
            <person name="Gladieux P."/>
            <person name="Hiltunen Thoren M."/>
            <person name="Johannesson H."/>
        </authorList>
    </citation>
    <scope>NUCLEOTIDE SEQUENCE</scope>
    <source>
        <strain evidence="2">CBS 508.74</strain>
    </source>
</reference>
<evidence type="ECO:0000313" key="2">
    <source>
        <dbReference type="EMBL" id="KAK4113705.1"/>
    </source>
</evidence>
<keyword evidence="3" id="KW-1185">Reference proteome</keyword>
<evidence type="ECO:0000256" key="1">
    <source>
        <dbReference type="SAM" id="Phobius"/>
    </source>
</evidence>
<gene>
    <name evidence="2" type="ORF">N656DRAFT_593689</name>
</gene>
<organism evidence="2 3">
    <name type="scientific">Canariomyces notabilis</name>
    <dbReference type="NCBI Taxonomy" id="2074819"/>
    <lineage>
        <taxon>Eukaryota</taxon>
        <taxon>Fungi</taxon>
        <taxon>Dikarya</taxon>
        <taxon>Ascomycota</taxon>
        <taxon>Pezizomycotina</taxon>
        <taxon>Sordariomycetes</taxon>
        <taxon>Sordariomycetidae</taxon>
        <taxon>Sordariales</taxon>
        <taxon>Chaetomiaceae</taxon>
        <taxon>Canariomyces</taxon>
    </lineage>
</organism>
<keyword evidence="1" id="KW-1133">Transmembrane helix</keyword>
<reference evidence="2" key="2">
    <citation type="submission" date="2023-05" db="EMBL/GenBank/DDBJ databases">
        <authorList>
            <consortium name="Lawrence Berkeley National Laboratory"/>
            <person name="Steindorff A."/>
            <person name="Hensen N."/>
            <person name="Bonometti L."/>
            <person name="Westerberg I."/>
            <person name="Brannstrom I.O."/>
            <person name="Guillou S."/>
            <person name="Cros-Aarteil S."/>
            <person name="Calhoun S."/>
            <person name="Haridas S."/>
            <person name="Kuo A."/>
            <person name="Mondo S."/>
            <person name="Pangilinan J."/>
            <person name="Riley R."/>
            <person name="Labutti K."/>
            <person name="Andreopoulos B."/>
            <person name="Lipzen A."/>
            <person name="Chen C."/>
            <person name="Yanf M."/>
            <person name="Daum C."/>
            <person name="Ng V."/>
            <person name="Clum A."/>
            <person name="Ohm R."/>
            <person name="Martin F."/>
            <person name="Silar P."/>
            <person name="Natvig D."/>
            <person name="Lalanne C."/>
            <person name="Gautier V."/>
            <person name="Ament-Velasquez S.L."/>
            <person name="Kruys A."/>
            <person name="Hutchinson M.I."/>
            <person name="Powell A.J."/>
            <person name="Barry K."/>
            <person name="Miller A.N."/>
            <person name="Grigoriev I.V."/>
            <person name="Debuchy R."/>
            <person name="Gladieux P."/>
            <person name="Thoren M.H."/>
            <person name="Johannesson H."/>
        </authorList>
    </citation>
    <scope>NUCLEOTIDE SEQUENCE</scope>
    <source>
        <strain evidence="2">CBS 508.74</strain>
    </source>
</reference>
<dbReference type="RefSeq" id="XP_064671275.1">
    <property type="nucleotide sequence ID" value="XM_064810221.1"/>
</dbReference>
<dbReference type="GeneID" id="89934346"/>
<name>A0AAN6YTM9_9PEZI</name>